<protein>
    <submittedName>
        <fullName evidence="2">Transcriptional regulator, contains XRE-family HTH domain</fullName>
    </submittedName>
</protein>
<evidence type="ECO:0000259" key="1">
    <source>
        <dbReference type="PROSITE" id="PS50943"/>
    </source>
</evidence>
<dbReference type="EMBL" id="FNVT01000016">
    <property type="protein sequence ID" value="SEH00381.1"/>
    <property type="molecule type" value="Genomic_DNA"/>
</dbReference>
<dbReference type="InterPro" id="IPR001387">
    <property type="entry name" value="Cro/C1-type_HTH"/>
</dbReference>
<dbReference type="PROSITE" id="PS50943">
    <property type="entry name" value="HTH_CROC1"/>
    <property type="match status" value="1"/>
</dbReference>
<dbReference type="SUPFAM" id="SSF47413">
    <property type="entry name" value="lambda repressor-like DNA-binding domains"/>
    <property type="match status" value="1"/>
</dbReference>
<evidence type="ECO:0000313" key="2">
    <source>
        <dbReference type="EMBL" id="SEH00381.1"/>
    </source>
</evidence>
<sequence>MLDDLEGKKTGERLRIIRERKGMSRPVLAGLVGYSAEWLKGIESGRRLPPRLPVLVRLAEVLAVGDVAVLAGSDMDLGGQHHHPHQLVRAHPHEAVPAIREAVRAPLLTVTGQPSPVAALRRRTSDAWRLWHTSQCCDVFHLGFALVNQASLTGGDSKSEEL</sequence>
<feature type="domain" description="HTH cro/C1-type" evidence="1">
    <location>
        <begin position="14"/>
        <end position="70"/>
    </location>
</feature>
<dbReference type="Pfam" id="PF13560">
    <property type="entry name" value="HTH_31"/>
    <property type="match status" value="1"/>
</dbReference>
<dbReference type="SMART" id="SM00530">
    <property type="entry name" value="HTH_XRE"/>
    <property type="match status" value="1"/>
</dbReference>
<dbReference type="GO" id="GO:0003677">
    <property type="term" value="F:DNA binding"/>
    <property type="evidence" value="ECO:0007669"/>
    <property type="project" value="InterPro"/>
</dbReference>
<gene>
    <name evidence="2" type="ORF">SAMN05444920_116116</name>
</gene>
<name>A0A1H6ETH7_9ACTN</name>
<accession>A0A1H6ETH7</accession>
<dbReference type="AlphaFoldDB" id="A0A1H6ETH7"/>
<organism evidence="2 3">
    <name type="scientific">Nonomuraea solani</name>
    <dbReference type="NCBI Taxonomy" id="1144553"/>
    <lineage>
        <taxon>Bacteria</taxon>
        <taxon>Bacillati</taxon>
        <taxon>Actinomycetota</taxon>
        <taxon>Actinomycetes</taxon>
        <taxon>Streptosporangiales</taxon>
        <taxon>Streptosporangiaceae</taxon>
        <taxon>Nonomuraea</taxon>
    </lineage>
</organism>
<evidence type="ECO:0000313" key="3">
    <source>
        <dbReference type="Proteomes" id="UP000236732"/>
    </source>
</evidence>
<proteinExistence type="predicted"/>
<dbReference type="OrthoDB" id="6230307at2"/>
<dbReference type="Proteomes" id="UP000236732">
    <property type="component" value="Unassembled WGS sequence"/>
</dbReference>
<dbReference type="RefSeq" id="WP_103961537.1">
    <property type="nucleotide sequence ID" value="NZ_FNVT01000016.1"/>
</dbReference>
<keyword evidence="3" id="KW-1185">Reference proteome</keyword>
<reference evidence="2 3" key="1">
    <citation type="submission" date="2016-10" db="EMBL/GenBank/DDBJ databases">
        <authorList>
            <person name="de Groot N.N."/>
        </authorList>
    </citation>
    <scope>NUCLEOTIDE SEQUENCE [LARGE SCALE GENOMIC DNA]</scope>
    <source>
        <strain evidence="2 3">CGMCC 4.7037</strain>
    </source>
</reference>
<dbReference type="Gene3D" id="1.10.260.40">
    <property type="entry name" value="lambda repressor-like DNA-binding domains"/>
    <property type="match status" value="1"/>
</dbReference>
<dbReference type="CDD" id="cd00093">
    <property type="entry name" value="HTH_XRE"/>
    <property type="match status" value="1"/>
</dbReference>
<dbReference type="InterPro" id="IPR010982">
    <property type="entry name" value="Lambda_DNA-bd_dom_sf"/>
</dbReference>